<comment type="caution">
    <text evidence="1">The sequence shown here is derived from an EMBL/GenBank/DDBJ whole genome shotgun (WGS) entry which is preliminary data.</text>
</comment>
<evidence type="ECO:0000313" key="2">
    <source>
        <dbReference type="Proteomes" id="UP000499080"/>
    </source>
</evidence>
<sequence>MQFLASLDYMNLIHLHEIYSFHNVTLLLLTHGSRPAREGVRPWQGLPGRRAAPAPRQHLFFIKK</sequence>
<reference evidence="1 2" key="1">
    <citation type="journal article" date="2019" name="Sci. Rep.">
        <title>Orb-weaving spider Araneus ventricosus genome elucidates the spidroin gene catalogue.</title>
        <authorList>
            <person name="Kono N."/>
            <person name="Nakamura H."/>
            <person name="Ohtoshi R."/>
            <person name="Moran D.A.P."/>
            <person name="Shinohara A."/>
            <person name="Yoshida Y."/>
            <person name="Fujiwara M."/>
            <person name="Mori M."/>
            <person name="Tomita M."/>
            <person name="Arakawa K."/>
        </authorList>
    </citation>
    <scope>NUCLEOTIDE SEQUENCE [LARGE SCALE GENOMIC DNA]</scope>
</reference>
<proteinExistence type="predicted"/>
<dbReference type="Proteomes" id="UP000499080">
    <property type="component" value="Unassembled WGS sequence"/>
</dbReference>
<dbReference type="EMBL" id="BGPR01096295">
    <property type="protein sequence ID" value="GBM41558.1"/>
    <property type="molecule type" value="Genomic_DNA"/>
</dbReference>
<gene>
    <name evidence="1" type="ORF">AVEN_214369_1</name>
</gene>
<feature type="non-terminal residue" evidence="1">
    <location>
        <position position="64"/>
    </location>
</feature>
<name>A0A4Y2FM24_ARAVE</name>
<dbReference type="AlphaFoldDB" id="A0A4Y2FM24"/>
<keyword evidence="2" id="KW-1185">Reference proteome</keyword>
<accession>A0A4Y2FM24</accession>
<organism evidence="1 2">
    <name type="scientific">Araneus ventricosus</name>
    <name type="common">Orbweaver spider</name>
    <name type="synonym">Epeira ventricosa</name>
    <dbReference type="NCBI Taxonomy" id="182803"/>
    <lineage>
        <taxon>Eukaryota</taxon>
        <taxon>Metazoa</taxon>
        <taxon>Ecdysozoa</taxon>
        <taxon>Arthropoda</taxon>
        <taxon>Chelicerata</taxon>
        <taxon>Arachnida</taxon>
        <taxon>Araneae</taxon>
        <taxon>Araneomorphae</taxon>
        <taxon>Entelegynae</taxon>
        <taxon>Araneoidea</taxon>
        <taxon>Araneidae</taxon>
        <taxon>Araneus</taxon>
    </lineage>
</organism>
<evidence type="ECO:0000313" key="1">
    <source>
        <dbReference type="EMBL" id="GBM41558.1"/>
    </source>
</evidence>
<protein>
    <submittedName>
        <fullName evidence="1">Uncharacterized protein</fullName>
    </submittedName>
</protein>